<protein>
    <recommendedName>
        <fullName evidence="2">Isochorismatase-like domain-containing protein</fullName>
    </recommendedName>
</protein>
<evidence type="ECO:0000259" key="2">
    <source>
        <dbReference type="Pfam" id="PF00857"/>
    </source>
</evidence>
<name>A0A382RHI3_9ZZZZ</name>
<dbReference type="GO" id="GO:0016787">
    <property type="term" value="F:hydrolase activity"/>
    <property type="evidence" value="ECO:0007669"/>
    <property type="project" value="UniProtKB-KW"/>
</dbReference>
<dbReference type="InterPro" id="IPR036380">
    <property type="entry name" value="Isochorismatase-like_sf"/>
</dbReference>
<dbReference type="Gene3D" id="3.40.50.850">
    <property type="entry name" value="Isochorismatase-like"/>
    <property type="match status" value="1"/>
</dbReference>
<accession>A0A382RHI3</accession>
<gene>
    <name evidence="3" type="ORF">METZ01_LOCUS350028</name>
</gene>
<dbReference type="AlphaFoldDB" id="A0A382RHI3"/>
<reference evidence="3" key="1">
    <citation type="submission" date="2018-05" db="EMBL/GenBank/DDBJ databases">
        <authorList>
            <person name="Lanie J.A."/>
            <person name="Ng W.-L."/>
            <person name="Kazmierczak K.M."/>
            <person name="Andrzejewski T.M."/>
            <person name="Davidsen T.M."/>
            <person name="Wayne K.J."/>
            <person name="Tettelin H."/>
            <person name="Glass J.I."/>
            <person name="Rusch D."/>
            <person name="Podicherti R."/>
            <person name="Tsui H.-C.T."/>
            <person name="Winkler M.E."/>
        </authorList>
    </citation>
    <scope>NUCLEOTIDE SEQUENCE</scope>
</reference>
<keyword evidence="1" id="KW-0378">Hydrolase</keyword>
<dbReference type="SUPFAM" id="SSF52499">
    <property type="entry name" value="Isochorismatase-like hydrolases"/>
    <property type="match status" value="1"/>
</dbReference>
<proteinExistence type="predicted"/>
<dbReference type="PANTHER" id="PTHR43540:SF1">
    <property type="entry name" value="ISOCHORISMATASE HYDROLASE"/>
    <property type="match status" value="1"/>
</dbReference>
<dbReference type="Pfam" id="PF00857">
    <property type="entry name" value="Isochorismatase"/>
    <property type="match status" value="1"/>
</dbReference>
<dbReference type="InterPro" id="IPR050272">
    <property type="entry name" value="Isochorismatase-like_hydrls"/>
</dbReference>
<dbReference type="PANTHER" id="PTHR43540">
    <property type="entry name" value="PEROXYUREIDOACRYLATE/UREIDOACRYLATE AMIDOHYDROLASE-RELATED"/>
    <property type="match status" value="1"/>
</dbReference>
<evidence type="ECO:0000256" key="1">
    <source>
        <dbReference type="ARBA" id="ARBA00022801"/>
    </source>
</evidence>
<feature type="domain" description="Isochorismatase-like" evidence="2">
    <location>
        <begin position="26"/>
        <end position="200"/>
    </location>
</feature>
<dbReference type="InterPro" id="IPR000868">
    <property type="entry name" value="Isochorismatase-like_dom"/>
</dbReference>
<dbReference type="EMBL" id="UINC01121777">
    <property type="protein sequence ID" value="SVC97174.1"/>
    <property type="molecule type" value="Genomic_DNA"/>
</dbReference>
<sequence>MKIKNLKTKQYANYDFYEVGFGTKPAIMVIDFQKAFTDSKFDMGGAPLINRAVKNTSKVLAVGRAAKIPVVKCIMGYSSERELPYWKIKPCEDLILGRPECDIDQRIHDSDYDMTIVKNGPSIFFQTPVMTFLTKYGIDTTIITGCVTSGCIRASIVDSFQYGFRTIVPEDCVGDHDKRPHQDNLRDIKRRYADISSAEQVIQYIKKL</sequence>
<organism evidence="3">
    <name type="scientific">marine metagenome</name>
    <dbReference type="NCBI Taxonomy" id="408172"/>
    <lineage>
        <taxon>unclassified sequences</taxon>
        <taxon>metagenomes</taxon>
        <taxon>ecological metagenomes</taxon>
    </lineage>
</organism>
<evidence type="ECO:0000313" key="3">
    <source>
        <dbReference type="EMBL" id="SVC97174.1"/>
    </source>
</evidence>